<comment type="subcellular location">
    <subcellularLocation>
        <location evidence="2">Membrane</location>
    </subcellularLocation>
</comment>
<evidence type="ECO:0000256" key="3">
    <source>
        <dbReference type="ARBA" id="ARBA00012438"/>
    </source>
</evidence>
<dbReference type="Pfam" id="PF02518">
    <property type="entry name" value="HATPase_c"/>
    <property type="match status" value="1"/>
</dbReference>
<dbReference type="SMART" id="SM00388">
    <property type="entry name" value="HisKA"/>
    <property type="match status" value="1"/>
</dbReference>
<dbReference type="GO" id="GO:0016020">
    <property type="term" value="C:membrane"/>
    <property type="evidence" value="ECO:0007669"/>
    <property type="project" value="UniProtKB-SubCell"/>
</dbReference>
<dbReference type="InterPro" id="IPR004358">
    <property type="entry name" value="Sig_transdc_His_kin-like_C"/>
</dbReference>
<feature type="transmembrane region" description="Helical" evidence="9">
    <location>
        <begin position="16"/>
        <end position="39"/>
    </location>
</feature>
<dbReference type="PROSITE" id="PS50109">
    <property type="entry name" value="HIS_KIN"/>
    <property type="match status" value="1"/>
</dbReference>
<dbReference type="Pfam" id="PF00672">
    <property type="entry name" value="HAMP"/>
    <property type="match status" value="1"/>
</dbReference>
<keyword evidence="6" id="KW-0418">Kinase</keyword>
<accession>A0A8J3HUN5</accession>
<organism evidence="12 13">
    <name type="scientific">Ktedonospora formicarum</name>
    <dbReference type="NCBI Taxonomy" id="2778364"/>
    <lineage>
        <taxon>Bacteria</taxon>
        <taxon>Bacillati</taxon>
        <taxon>Chloroflexota</taxon>
        <taxon>Ktedonobacteria</taxon>
        <taxon>Ktedonobacterales</taxon>
        <taxon>Ktedonobacteraceae</taxon>
        <taxon>Ktedonospora</taxon>
    </lineage>
</organism>
<dbReference type="InterPro" id="IPR036097">
    <property type="entry name" value="HisK_dim/P_sf"/>
</dbReference>
<evidence type="ECO:0000313" key="12">
    <source>
        <dbReference type="EMBL" id="GHO44357.1"/>
    </source>
</evidence>
<dbReference type="SMART" id="SM00387">
    <property type="entry name" value="HATPase_c"/>
    <property type="match status" value="1"/>
</dbReference>
<dbReference type="InterPro" id="IPR005467">
    <property type="entry name" value="His_kinase_dom"/>
</dbReference>
<evidence type="ECO:0000256" key="2">
    <source>
        <dbReference type="ARBA" id="ARBA00004370"/>
    </source>
</evidence>
<protein>
    <recommendedName>
        <fullName evidence="3">histidine kinase</fullName>
        <ecNumber evidence="3">2.7.13.3</ecNumber>
    </recommendedName>
</protein>
<dbReference type="CDD" id="cd06225">
    <property type="entry name" value="HAMP"/>
    <property type="match status" value="1"/>
</dbReference>
<dbReference type="Gene3D" id="3.30.565.10">
    <property type="entry name" value="Histidine kinase-like ATPase, C-terminal domain"/>
    <property type="match status" value="1"/>
</dbReference>
<name>A0A8J3HUN5_9CHLR</name>
<evidence type="ECO:0000256" key="8">
    <source>
        <dbReference type="SAM" id="Coils"/>
    </source>
</evidence>
<evidence type="ECO:0000256" key="6">
    <source>
        <dbReference type="ARBA" id="ARBA00022777"/>
    </source>
</evidence>
<evidence type="ECO:0000256" key="9">
    <source>
        <dbReference type="SAM" id="Phobius"/>
    </source>
</evidence>
<evidence type="ECO:0000256" key="5">
    <source>
        <dbReference type="ARBA" id="ARBA00022679"/>
    </source>
</evidence>
<dbReference type="RefSeq" id="WP_220193757.1">
    <property type="nucleotide sequence ID" value="NZ_BNJF01000001.1"/>
</dbReference>
<evidence type="ECO:0000259" key="11">
    <source>
        <dbReference type="PROSITE" id="PS50885"/>
    </source>
</evidence>
<keyword evidence="13" id="KW-1185">Reference proteome</keyword>
<feature type="domain" description="HAMP" evidence="11">
    <location>
        <begin position="199"/>
        <end position="252"/>
    </location>
</feature>
<feature type="coiled-coil region" evidence="8">
    <location>
        <begin position="237"/>
        <end position="267"/>
    </location>
</feature>
<keyword evidence="9" id="KW-1133">Transmembrane helix</keyword>
<feature type="transmembrane region" description="Helical" evidence="9">
    <location>
        <begin position="179"/>
        <end position="197"/>
    </location>
</feature>
<keyword evidence="9" id="KW-0812">Transmembrane</keyword>
<dbReference type="InterPro" id="IPR050736">
    <property type="entry name" value="Sensor_HK_Regulatory"/>
</dbReference>
<dbReference type="EC" id="2.7.13.3" evidence="3"/>
<feature type="domain" description="Histidine kinase" evidence="10">
    <location>
        <begin position="267"/>
        <end position="487"/>
    </location>
</feature>
<dbReference type="CDD" id="cd00082">
    <property type="entry name" value="HisKA"/>
    <property type="match status" value="1"/>
</dbReference>
<dbReference type="PANTHER" id="PTHR43711:SF1">
    <property type="entry name" value="HISTIDINE KINASE 1"/>
    <property type="match status" value="1"/>
</dbReference>
<dbReference type="SUPFAM" id="SSF158472">
    <property type="entry name" value="HAMP domain-like"/>
    <property type="match status" value="1"/>
</dbReference>
<dbReference type="FunFam" id="3.30.565.10:FF:000006">
    <property type="entry name" value="Sensor histidine kinase WalK"/>
    <property type="match status" value="1"/>
</dbReference>
<dbReference type="Gene3D" id="6.10.340.10">
    <property type="match status" value="1"/>
</dbReference>
<keyword evidence="5" id="KW-0808">Transferase</keyword>
<dbReference type="PRINTS" id="PR00344">
    <property type="entry name" value="BCTRLSENSOR"/>
</dbReference>
<dbReference type="Pfam" id="PF00512">
    <property type="entry name" value="HisKA"/>
    <property type="match status" value="1"/>
</dbReference>
<proteinExistence type="predicted"/>
<dbReference type="AlphaFoldDB" id="A0A8J3HUN5"/>
<dbReference type="PROSITE" id="PS50885">
    <property type="entry name" value="HAMP"/>
    <property type="match status" value="1"/>
</dbReference>
<dbReference type="PANTHER" id="PTHR43711">
    <property type="entry name" value="TWO-COMPONENT HISTIDINE KINASE"/>
    <property type="match status" value="1"/>
</dbReference>
<evidence type="ECO:0000313" key="13">
    <source>
        <dbReference type="Proteomes" id="UP000612362"/>
    </source>
</evidence>
<keyword evidence="8" id="KW-0175">Coiled coil</keyword>
<dbReference type="SMART" id="SM00304">
    <property type="entry name" value="HAMP"/>
    <property type="match status" value="1"/>
</dbReference>
<keyword evidence="4" id="KW-0597">Phosphoprotein</keyword>
<dbReference type="Gene3D" id="1.10.287.130">
    <property type="match status" value="1"/>
</dbReference>
<dbReference type="Proteomes" id="UP000612362">
    <property type="component" value="Unassembled WGS sequence"/>
</dbReference>
<dbReference type="InterPro" id="IPR036890">
    <property type="entry name" value="HATPase_C_sf"/>
</dbReference>
<evidence type="ECO:0000256" key="1">
    <source>
        <dbReference type="ARBA" id="ARBA00000085"/>
    </source>
</evidence>
<gene>
    <name evidence="12" type="ORF">KSX_25200</name>
</gene>
<comment type="caution">
    <text evidence="12">The sequence shown here is derived from an EMBL/GenBank/DDBJ whole genome shotgun (WGS) entry which is preliminary data.</text>
</comment>
<keyword evidence="7" id="KW-0902">Two-component regulatory system</keyword>
<sequence>MINDFDLTRVGLRTKLILSLLAMISGAILILSVVISLAVQNFYREAQQENLSQKAAYFASYYENKYRQQGYTWGQKYGTLPSSDPEIQKLVDANGQDIFCFQPFNFNSCVDPTLGNALRQSLNGQKAEGYLNVSTPAGSYPALYVSVPMKIDGKIIGALFISDPKADPNKLVNRINNTIATTAIIIGSIVLILGFWLTRSLTRPLKSLTIAAEHMKQGKYAQRVPVPPAQDELGLLAQTFNEMADTIESDVNELRRQEQARRELLANIAHDLATPLTAIQGFSEALADDIIQDPTARQETAQRIGREVQRLRRMVADLQQMTSLESGHTRLDLAPLSLQELIDETLAVIEPECENAGITIRSEIAPDAALVQADSDRIAQVLLNLLDNARRHTPSGGSITVDARLGESGQSMEVWIEDTGVGINPEDLPHIFERFYRADRSRTGATGGSGLGLSIVRAIITAHGGKVWAQSTRGKGTRISFSLPLAEQSPSEALV</sequence>
<evidence type="ECO:0000256" key="7">
    <source>
        <dbReference type="ARBA" id="ARBA00023012"/>
    </source>
</evidence>
<keyword evidence="9" id="KW-0472">Membrane</keyword>
<dbReference type="InterPro" id="IPR003661">
    <property type="entry name" value="HisK_dim/P_dom"/>
</dbReference>
<dbReference type="EMBL" id="BNJF01000001">
    <property type="protein sequence ID" value="GHO44357.1"/>
    <property type="molecule type" value="Genomic_DNA"/>
</dbReference>
<reference evidence="12" key="1">
    <citation type="submission" date="2020-10" db="EMBL/GenBank/DDBJ databases">
        <title>Taxonomic study of unclassified bacteria belonging to the class Ktedonobacteria.</title>
        <authorList>
            <person name="Yabe S."/>
            <person name="Wang C.M."/>
            <person name="Zheng Y."/>
            <person name="Sakai Y."/>
            <person name="Cavaletti L."/>
            <person name="Monciardini P."/>
            <person name="Donadio S."/>
        </authorList>
    </citation>
    <scope>NUCLEOTIDE SEQUENCE</scope>
    <source>
        <strain evidence="12">SOSP1-1</strain>
    </source>
</reference>
<evidence type="ECO:0000259" key="10">
    <source>
        <dbReference type="PROSITE" id="PS50109"/>
    </source>
</evidence>
<dbReference type="InterPro" id="IPR003660">
    <property type="entry name" value="HAMP_dom"/>
</dbReference>
<dbReference type="GO" id="GO:0000155">
    <property type="term" value="F:phosphorelay sensor kinase activity"/>
    <property type="evidence" value="ECO:0007669"/>
    <property type="project" value="InterPro"/>
</dbReference>
<dbReference type="SUPFAM" id="SSF55874">
    <property type="entry name" value="ATPase domain of HSP90 chaperone/DNA topoisomerase II/histidine kinase"/>
    <property type="match status" value="1"/>
</dbReference>
<dbReference type="SUPFAM" id="SSF47384">
    <property type="entry name" value="Homodimeric domain of signal transducing histidine kinase"/>
    <property type="match status" value="1"/>
</dbReference>
<evidence type="ECO:0000256" key="4">
    <source>
        <dbReference type="ARBA" id="ARBA00022553"/>
    </source>
</evidence>
<dbReference type="CDD" id="cd00075">
    <property type="entry name" value="HATPase"/>
    <property type="match status" value="1"/>
</dbReference>
<comment type="catalytic activity">
    <reaction evidence="1">
        <text>ATP + protein L-histidine = ADP + protein N-phospho-L-histidine.</text>
        <dbReference type="EC" id="2.7.13.3"/>
    </reaction>
</comment>
<dbReference type="InterPro" id="IPR003594">
    <property type="entry name" value="HATPase_dom"/>
</dbReference>